<dbReference type="GO" id="GO:0071949">
    <property type="term" value="F:FAD binding"/>
    <property type="evidence" value="ECO:0007669"/>
    <property type="project" value="TreeGrafter"/>
</dbReference>
<dbReference type="InterPro" id="IPR029041">
    <property type="entry name" value="FAD-linked_oxidoreductase-like"/>
</dbReference>
<dbReference type="Pfam" id="PF01619">
    <property type="entry name" value="Pro_dh"/>
    <property type="match status" value="1"/>
</dbReference>
<feature type="compositionally biased region" description="Polar residues" evidence="6">
    <location>
        <begin position="16"/>
        <end position="30"/>
    </location>
</feature>
<evidence type="ECO:0000256" key="3">
    <source>
        <dbReference type="ARBA" id="ARBA00023002"/>
    </source>
</evidence>
<dbReference type="Proteomes" id="UP000800092">
    <property type="component" value="Unassembled WGS sequence"/>
</dbReference>
<evidence type="ECO:0000256" key="2">
    <source>
        <dbReference type="ARBA" id="ARBA00012695"/>
    </source>
</evidence>
<dbReference type="PANTHER" id="PTHR13914:SF30">
    <property type="entry name" value="PROLINE DEHYDROGENASE"/>
    <property type="match status" value="1"/>
</dbReference>
<name>A0A6A6HEX2_VIRVR</name>
<feature type="domain" description="Proline dehydrogenase" evidence="7">
    <location>
        <begin position="152"/>
        <end position="453"/>
    </location>
</feature>
<feature type="compositionally biased region" description="Basic and acidic residues" evidence="6">
    <location>
        <begin position="38"/>
        <end position="52"/>
    </location>
</feature>
<keyword evidence="9" id="KW-1185">Reference proteome</keyword>
<accession>A0A6A6HEX2</accession>
<sequence>MRLRSPRLPCSYQQIRTIRSTQGQGTQSSAAPLGSNRHPNELHKPLAPAHREPPLSTLPLSSVLRTFLITSVSSSPTILGASISLLKRMLKSKSYLVDVDRNPVIRALLYQTFYKQFCIGETRAEVQKSMQQLHACGYTDVILEYALEVLEGGAENSKAAVERWRKGMLETVALANSGSFVGLKWSGLGSSALQLMKDKSPPSRSMDAAMRAVCDAASAKNVSLLPAAEESNTNPGYEAWTLNLQRIYNRPSSNGSRRPTVYSTYQAYLRATPGVLSSHLVDAKTNNYTLGVKLVRGAYLASEPKQLVQASKEDTDNAYDMLVENLLKRQYGGILQPLDSKPDPFPRIAVMLATHNADSVRKAQKLRNAQLSQTSVDHLPDLCYGQLQGMADEVSCELVQAAKAALEAGATGEEGMVGPPKAYKATTWGGMRDCLNYLLRRAAENRDAAGRTKATREAMAAELFRRIRARFGLKAT</sequence>
<gene>
    <name evidence="8" type="ORF">EV356DRAFT_443359</name>
</gene>
<dbReference type="OrthoDB" id="5464at2759"/>
<organism evidence="8 9">
    <name type="scientific">Viridothelium virens</name>
    <name type="common">Speckled blister lichen</name>
    <name type="synonym">Trypethelium virens</name>
    <dbReference type="NCBI Taxonomy" id="1048519"/>
    <lineage>
        <taxon>Eukaryota</taxon>
        <taxon>Fungi</taxon>
        <taxon>Dikarya</taxon>
        <taxon>Ascomycota</taxon>
        <taxon>Pezizomycotina</taxon>
        <taxon>Dothideomycetes</taxon>
        <taxon>Dothideomycetes incertae sedis</taxon>
        <taxon>Trypetheliales</taxon>
        <taxon>Trypetheliaceae</taxon>
        <taxon>Viridothelium</taxon>
    </lineage>
</organism>
<dbReference type="Gene3D" id="3.20.20.220">
    <property type="match status" value="1"/>
</dbReference>
<keyword evidence="5" id="KW-0274">FAD</keyword>
<dbReference type="GO" id="GO:0005739">
    <property type="term" value="C:mitochondrion"/>
    <property type="evidence" value="ECO:0007669"/>
    <property type="project" value="TreeGrafter"/>
</dbReference>
<dbReference type="GO" id="GO:0004657">
    <property type="term" value="F:proline dehydrogenase activity"/>
    <property type="evidence" value="ECO:0007669"/>
    <property type="project" value="UniProtKB-EC"/>
</dbReference>
<evidence type="ECO:0000313" key="8">
    <source>
        <dbReference type="EMBL" id="KAF2236492.1"/>
    </source>
</evidence>
<dbReference type="EMBL" id="ML991785">
    <property type="protein sequence ID" value="KAF2236492.1"/>
    <property type="molecule type" value="Genomic_DNA"/>
</dbReference>
<evidence type="ECO:0000256" key="1">
    <source>
        <dbReference type="ARBA" id="ARBA00005869"/>
    </source>
</evidence>
<evidence type="ECO:0000259" key="7">
    <source>
        <dbReference type="Pfam" id="PF01619"/>
    </source>
</evidence>
<protein>
    <recommendedName>
        <fullName evidence="2 5">Proline dehydrogenase</fullName>
        <ecNumber evidence="2 5">1.5.5.2</ecNumber>
    </recommendedName>
</protein>
<reference evidence="8" key="1">
    <citation type="journal article" date="2020" name="Stud. Mycol.">
        <title>101 Dothideomycetes genomes: a test case for predicting lifestyles and emergence of pathogens.</title>
        <authorList>
            <person name="Haridas S."/>
            <person name="Albert R."/>
            <person name="Binder M."/>
            <person name="Bloem J."/>
            <person name="Labutti K."/>
            <person name="Salamov A."/>
            <person name="Andreopoulos B."/>
            <person name="Baker S."/>
            <person name="Barry K."/>
            <person name="Bills G."/>
            <person name="Bluhm B."/>
            <person name="Cannon C."/>
            <person name="Castanera R."/>
            <person name="Culley D."/>
            <person name="Daum C."/>
            <person name="Ezra D."/>
            <person name="Gonzalez J."/>
            <person name="Henrissat B."/>
            <person name="Kuo A."/>
            <person name="Liang C."/>
            <person name="Lipzen A."/>
            <person name="Lutzoni F."/>
            <person name="Magnuson J."/>
            <person name="Mondo S."/>
            <person name="Nolan M."/>
            <person name="Ohm R."/>
            <person name="Pangilinan J."/>
            <person name="Park H.-J."/>
            <person name="Ramirez L."/>
            <person name="Alfaro M."/>
            <person name="Sun H."/>
            <person name="Tritt A."/>
            <person name="Yoshinaga Y."/>
            <person name="Zwiers L.-H."/>
            <person name="Turgeon B."/>
            <person name="Goodwin S."/>
            <person name="Spatafora J."/>
            <person name="Crous P."/>
            <person name="Grigoriev I."/>
        </authorList>
    </citation>
    <scope>NUCLEOTIDE SEQUENCE</scope>
    <source>
        <strain evidence="8">Tuck. ex Michener</strain>
    </source>
</reference>
<keyword evidence="5" id="KW-0285">Flavoprotein</keyword>
<comment type="cofactor">
    <cofactor evidence="5">
        <name>FAD</name>
        <dbReference type="ChEBI" id="CHEBI:57692"/>
    </cofactor>
</comment>
<evidence type="ECO:0000256" key="5">
    <source>
        <dbReference type="RuleBase" id="RU364054"/>
    </source>
</evidence>
<dbReference type="InterPro" id="IPR015659">
    <property type="entry name" value="Proline_oxidase"/>
</dbReference>
<keyword evidence="4 5" id="KW-0642">Proline metabolism</keyword>
<proteinExistence type="inferred from homology"/>
<dbReference type="AlphaFoldDB" id="A0A6A6HEX2"/>
<comment type="catalytic activity">
    <reaction evidence="5">
        <text>L-proline + a quinone = (S)-1-pyrroline-5-carboxylate + a quinol + H(+)</text>
        <dbReference type="Rhea" id="RHEA:23784"/>
        <dbReference type="ChEBI" id="CHEBI:15378"/>
        <dbReference type="ChEBI" id="CHEBI:17388"/>
        <dbReference type="ChEBI" id="CHEBI:24646"/>
        <dbReference type="ChEBI" id="CHEBI:60039"/>
        <dbReference type="ChEBI" id="CHEBI:132124"/>
        <dbReference type="EC" id="1.5.5.2"/>
    </reaction>
</comment>
<dbReference type="InterPro" id="IPR002872">
    <property type="entry name" value="Proline_DH_dom"/>
</dbReference>
<dbReference type="PANTHER" id="PTHR13914">
    <property type="entry name" value="PROLINE OXIDASE"/>
    <property type="match status" value="1"/>
</dbReference>
<keyword evidence="3 5" id="KW-0560">Oxidoreductase</keyword>
<evidence type="ECO:0000256" key="4">
    <source>
        <dbReference type="ARBA" id="ARBA00023062"/>
    </source>
</evidence>
<comment type="similarity">
    <text evidence="1 5">Belongs to the proline oxidase family.</text>
</comment>
<dbReference type="SUPFAM" id="SSF51730">
    <property type="entry name" value="FAD-linked oxidoreductase"/>
    <property type="match status" value="1"/>
</dbReference>
<dbReference type="EC" id="1.5.5.2" evidence="2 5"/>
<comment type="function">
    <text evidence="5">Converts proline to delta-1-pyrroline-5-carboxylate.</text>
</comment>
<feature type="region of interest" description="Disordered" evidence="6">
    <location>
        <begin position="16"/>
        <end position="52"/>
    </location>
</feature>
<evidence type="ECO:0000256" key="6">
    <source>
        <dbReference type="SAM" id="MobiDB-lite"/>
    </source>
</evidence>
<dbReference type="GO" id="GO:0010133">
    <property type="term" value="P:L-proline catabolic process to L-glutamate"/>
    <property type="evidence" value="ECO:0007669"/>
    <property type="project" value="TreeGrafter"/>
</dbReference>
<evidence type="ECO:0000313" key="9">
    <source>
        <dbReference type="Proteomes" id="UP000800092"/>
    </source>
</evidence>